<dbReference type="PROSITE" id="PS50158">
    <property type="entry name" value="ZF_CCHC"/>
    <property type="match status" value="1"/>
</dbReference>
<proteinExistence type="predicted"/>
<dbReference type="SUPFAM" id="SSF57756">
    <property type="entry name" value="Retrovirus zinc finger-like domains"/>
    <property type="match status" value="1"/>
</dbReference>
<dbReference type="EMBL" id="WJXA01000002">
    <property type="protein sequence ID" value="KAF7149559.1"/>
    <property type="molecule type" value="Genomic_DNA"/>
</dbReference>
<dbReference type="GO" id="GO:0003676">
    <property type="term" value="F:nucleic acid binding"/>
    <property type="evidence" value="ECO:0007669"/>
    <property type="project" value="InterPro"/>
</dbReference>
<keyword evidence="1" id="KW-0862">Zinc</keyword>
<feature type="domain" description="CCHC-type" evidence="2">
    <location>
        <begin position="109"/>
        <end position="125"/>
    </location>
</feature>
<dbReference type="InterPro" id="IPR056924">
    <property type="entry name" value="SH3_Tf2-1"/>
</dbReference>
<dbReference type="Proteomes" id="UP000626092">
    <property type="component" value="Unassembled WGS sequence"/>
</dbReference>
<reference evidence="3" key="1">
    <citation type="submission" date="2019-11" db="EMBL/GenBank/DDBJ databases">
        <authorList>
            <person name="Liu Y."/>
            <person name="Hou J."/>
            <person name="Li T.-Q."/>
            <person name="Guan C.-H."/>
            <person name="Wu X."/>
            <person name="Wu H.-Z."/>
            <person name="Ling F."/>
            <person name="Zhang R."/>
            <person name="Shi X.-G."/>
            <person name="Ren J.-P."/>
            <person name="Chen E.-F."/>
            <person name="Sun J.-M."/>
        </authorList>
    </citation>
    <scope>NUCLEOTIDE SEQUENCE</scope>
    <source>
        <strain evidence="3">Adult_tree_wgs_1</strain>
        <tissue evidence="3">Leaves</tissue>
    </source>
</reference>
<protein>
    <recommendedName>
        <fullName evidence="2">CCHC-type domain-containing protein</fullName>
    </recommendedName>
</protein>
<dbReference type="Gene3D" id="4.10.60.10">
    <property type="entry name" value="Zinc finger, CCHC-type"/>
    <property type="match status" value="1"/>
</dbReference>
<evidence type="ECO:0000259" key="2">
    <source>
        <dbReference type="PROSITE" id="PS50158"/>
    </source>
</evidence>
<dbReference type="Pfam" id="PF00098">
    <property type="entry name" value="zf-CCHC"/>
    <property type="match status" value="1"/>
</dbReference>
<evidence type="ECO:0000256" key="1">
    <source>
        <dbReference type="PROSITE-ProRule" id="PRU00047"/>
    </source>
</evidence>
<keyword evidence="1" id="KW-0479">Metal-binding</keyword>
<gene>
    <name evidence="3" type="ORF">RHSIM_Rhsim02G0040000</name>
</gene>
<comment type="caution">
    <text evidence="3">The sequence shown here is derived from an EMBL/GenBank/DDBJ whole genome shotgun (WGS) entry which is preliminary data.</text>
</comment>
<dbReference type="OrthoDB" id="1428950at2759"/>
<dbReference type="AlphaFoldDB" id="A0A834HEE2"/>
<evidence type="ECO:0000313" key="3">
    <source>
        <dbReference type="EMBL" id="KAF7149559.1"/>
    </source>
</evidence>
<accession>A0A834HEE2</accession>
<evidence type="ECO:0000313" key="4">
    <source>
        <dbReference type="Proteomes" id="UP000626092"/>
    </source>
</evidence>
<keyword evidence="1" id="KW-0863">Zinc-finger</keyword>
<dbReference type="GO" id="GO:0008270">
    <property type="term" value="F:zinc ion binding"/>
    <property type="evidence" value="ECO:0007669"/>
    <property type="project" value="UniProtKB-KW"/>
</dbReference>
<sequence length="340" mass="38308">MRSVDDYTTEFHQLVARNDVAETDEQLVARYVGGLREQFQFTLNMFDLYSVSDAHQRALQLEKQANRRPPSTPWGVVARPTANTIPAKPAGNLPPTIPPVIRAGGSSSKCYKCGEPGHRAFECRKSDQAGKALFVDAEGVVTDHSEPYEQEAIYDDDHQLTVHEEVIEEVVGDVGPLLVVRRLCYTPRENEGDSWLLDLAPVPDRKHASGKAEEFMGSLQQIHRDTEQRLHSIIAKYKAAADKRRMNVEFEVGDFFYAVLTKDRFPEGEYNKLKARKIGPVEIIEKINPNAYRLKLPSHVRTADAFNVKHLLPFRGPRLAALPSMYESSIFAFNGPNYAD</sequence>
<dbReference type="InterPro" id="IPR001878">
    <property type="entry name" value="Znf_CCHC"/>
</dbReference>
<dbReference type="InterPro" id="IPR036875">
    <property type="entry name" value="Znf_CCHC_sf"/>
</dbReference>
<keyword evidence="4" id="KW-1185">Reference proteome</keyword>
<organism evidence="3 4">
    <name type="scientific">Rhododendron simsii</name>
    <name type="common">Sims's rhododendron</name>
    <dbReference type="NCBI Taxonomy" id="118357"/>
    <lineage>
        <taxon>Eukaryota</taxon>
        <taxon>Viridiplantae</taxon>
        <taxon>Streptophyta</taxon>
        <taxon>Embryophyta</taxon>
        <taxon>Tracheophyta</taxon>
        <taxon>Spermatophyta</taxon>
        <taxon>Magnoliopsida</taxon>
        <taxon>eudicotyledons</taxon>
        <taxon>Gunneridae</taxon>
        <taxon>Pentapetalae</taxon>
        <taxon>asterids</taxon>
        <taxon>Ericales</taxon>
        <taxon>Ericaceae</taxon>
        <taxon>Ericoideae</taxon>
        <taxon>Rhodoreae</taxon>
        <taxon>Rhododendron</taxon>
    </lineage>
</organism>
<dbReference type="PANTHER" id="PTHR35046:SF18">
    <property type="entry name" value="RNA-DIRECTED DNA POLYMERASE"/>
    <property type="match status" value="1"/>
</dbReference>
<dbReference type="PANTHER" id="PTHR35046">
    <property type="entry name" value="ZINC KNUCKLE (CCHC-TYPE) FAMILY PROTEIN"/>
    <property type="match status" value="1"/>
</dbReference>
<dbReference type="SMART" id="SM00343">
    <property type="entry name" value="ZnF_C2HC"/>
    <property type="match status" value="1"/>
</dbReference>
<name>A0A834HEE2_RHOSS</name>
<dbReference type="Pfam" id="PF24626">
    <property type="entry name" value="SH3_Tf2-1"/>
    <property type="match status" value="1"/>
</dbReference>